<feature type="domain" description="HTH tetR-type" evidence="6">
    <location>
        <begin position="53"/>
        <end position="113"/>
    </location>
</feature>
<dbReference type="Pfam" id="PF00440">
    <property type="entry name" value="TetR_N"/>
    <property type="match status" value="1"/>
</dbReference>
<proteinExistence type="predicted"/>
<gene>
    <name evidence="7" type="ordered locus">REQ_40790</name>
</gene>
<dbReference type="InterPro" id="IPR001647">
    <property type="entry name" value="HTH_TetR"/>
</dbReference>
<dbReference type="SUPFAM" id="SSF48498">
    <property type="entry name" value="Tetracyclin repressor-like, C-terminal domain"/>
    <property type="match status" value="1"/>
</dbReference>
<dbReference type="KEGG" id="req:REQ_40790"/>
<evidence type="ECO:0000256" key="3">
    <source>
        <dbReference type="ARBA" id="ARBA00023163"/>
    </source>
</evidence>
<dbReference type="PRINTS" id="PR00455">
    <property type="entry name" value="HTHTETR"/>
</dbReference>
<dbReference type="Proteomes" id="UP001154400">
    <property type="component" value="Chromosome"/>
</dbReference>
<dbReference type="PANTHER" id="PTHR47506">
    <property type="entry name" value="TRANSCRIPTIONAL REGULATORY PROTEIN"/>
    <property type="match status" value="1"/>
</dbReference>
<dbReference type="AlphaFoldDB" id="A0A3S5YBW6"/>
<keyword evidence="1" id="KW-0805">Transcription regulation</keyword>
<evidence type="ECO:0000256" key="5">
    <source>
        <dbReference type="SAM" id="MobiDB-lite"/>
    </source>
</evidence>
<dbReference type="PROSITE" id="PS50977">
    <property type="entry name" value="HTH_TETR_2"/>
    <property type="match status" value="1"/>
</dbReference>
<protein>
    <submittedName>
        <fullName evidence="7">TetR family transcriptional regulator</fullName>
    </submittedName>
</protein>
<evidence type="ECO:0000256" key="4">
    <source>
        <dbReference type="PROSITE-ProRule" id="PRU00335"/>
    </source>
</evidence>
<dbReference type="InterPro" id="IPR009057">
    <property type="entry name" value="Homeodomain-like_sf"/>
</dbReference>
<dbReference type="SUPFAM" id="SSF46689">
    <property type="entry name" value="Homeodomain-like"/>
    <property type="match status" value="1"/>
</dbReference>
<keyword evidence="2 4" id="KW-0238">DNA-binding</keyword>
<reference evidence="7" key="1">
    <citation type="journal article" date="2010" name="PLoS Genet.">
        <title>The genome of a pathogenic rhodococcus: cooptive virulence underpinned by key gene acquisitions.</title>
        <authorList>
            <person name="Letek M."/>
            <person name="Gonzalez P."/>
            <person name="Macarthur I."/>
            <person name="Rodriguez H."/>
            <person name="Freeman T.C."/>
            <person name="Valero-Rello A."/>
            <person name="Blanco M."/>
            <person name="Buckley T."/>
            <person name="Cherevach I."/>
            <person name="Fahey R."/>
            <person name="Hapeshi A."/>
            <person name="Holdstock J."/>
            <person name="Leadon D."/>
            <person name="Navas J."/>
            <person name="Ocampo A."/>
            <person name="Quail M.A."/>
            <person name="Sanders M."/>
            <person name="Scortti M.M."/>
            <person name="Prescott J.F."/>
            <person name="Fogarty U."/>
            <person name="Meijer W.G."/>
            <person name="Parkhill J."/>
            <person name="Bentley S.D."/>
            <person name="Vazquez-Boland J.A."/>
        </authorList>
    </citation>
    <scope>NUCLEOTIDE SEQUENCE [LARGE SCALE GENOMIC DNA]</scope>
    <source>
        <strain evidence="7 8">103S</strain>
    </source>
</reference>
<evidence type="ECO:0000256" key="2">
    <source>
        <dbReference type="ARBA" id="ARBA00023125"/>
    </source>
</evidence>
<dbReference type="PANTHER" id="PTHR47506:SF1">
    <property type="entry name" value="HTH-TYPE TRANSCRIPTIONAL REGULATOR YJDC"/>
    <property type="match status" value="1"/>
</dbReference>
<dbReference type="Gene3D" id="1.10.357.10">
    <property type="entry name" value="Tetracycline Repressor, domain 2"/>
    <property type="match status" value="1"/>
</dbReference>
<evidence type="ECO:0000313" key="7">
    <source>
        <dbReference type="EMBL" id="CBH50051.1"/>
    </source>
</evidence>
<evidence type="ECO:0000259" key="6">
    <source>
        <dbReference type="PROSITE" id="PS50977"/>
    </source>
</evidence>
<name>A0A3S5YBW6_RHOH1</name>
<feature type="region of interest" description="Disordered" evidence="5">
    <location>
        <begin position="1"/>
        <end position="21"/>
    </location>
</feature>
<dbReference type="EMBL" id="FN563149">
    <property type="protein sequence ID" value="CBH50051.1"/>
    <property type="molecule type" value="Genomic_DNA"/>
</dbReference>
<sequence length="236" mass="25581">MQAAGEETAGHGQQSRHRQTCLSTRARWRDRGRYAVLVSPSLQLRKPTPTDVASPAERLLAAATELFAANGIRAVGIDRILAESGVAKASLYSSYGSKDGLVHAYLEALDLRDRTRWEGAVADVAAPLDRVLAFFDLAAASAPVRNFRGCQYLNAATEFPGDEVPMLAPVQAHREWVLAQIVENLAAADVPDADAVAARVQLIYDGALAGSKFTHSEEPIHLGRRMAEELLRPTRN</sequence>
<dbReference type="GO" id="GO:0003677">
    <property type="term" value="F:DNA binding"/>
    <property type="evidence" value="ECO:0007669"/>
    <property type="project" value="UniProtKB-UniRule"/>
</dbReference>
<evidence type="ECO:0000256" key="1">
    <source>
        <dbReference type="ARBA" id="ARBA00023015"/>
    </source>
</evidence>
<accession>A0A3S5YBW6</accession>
<evidence type="ECO:0000313" key="8">
    <source>
        <dbReference type="Proteomes" id="UP000006892"/>
    </source>
</evidence>
<organism evidence="7">
    <name type="scientific">Rhodococcus hoagii (strain 103S)</name>
    <name type="common">Rhodococcus equi</name>
    <dbReference type="NCBI Taxonomy" id="685727"/>
    <lineage>
        <taxon>Bacteria</taxon>
        <taxon>Bacillati</taxon>
        <taxon>Actinomycetota</taxon>
        <taxon>Actinomycetes</taxon>
        <taxon>Mycobacteriales</taxon>
        <taxon>Nocardiaceae</taxon>
        <taxon>Prescottella</taxon>
    </lineage>
</organism>
<dbReference type="InterPro" id="IPR036271">
    <property type="entry name" value="Tet_transcr_reg_TetR-rel_C_sf"/>
</dbReference>
<keyword evidence="3" id="KW-0804">Transcription</keyword>
<feature type="DNA-binding region" description="H-T-H motif" evidence="4">
    <location>
        <begin position="76"/>
        <end position="95"/>
    </location>
</feature>